<proteinExistence type="predicted"/>
<dbReference type="GO" id="GO:0015628">
    <property type="term" value="P:protein secretion by the type II secretion system"/>
    <property type="evidence" value="ECO:0007669"/>
    <property type="project" value="InterPro"/>
</dbReference>
<dbReference type="PRINTS" id="PR00813">
    <property type="entry name" value="BCTERIALGSPG"/>
</dbReference>
<dbReference type="InterPro" id="IPR000983">
    <property type="entry name" value="Bac_GSPG_pilin"/>
</dbReference>
<dbReference type="AlphaFoldDB" id="A0A364NKT3"/>
<dbReference type="PROSITE" id="PS00409">
    <property type="entry name" value="PROKAR_NTER_METHYL"/>
    <property type="match status" value="1"/>
</dbReference>
<evidence type="ECO:0000256" key="2">
    <source>
        <dbReference type="SAM" id="Phobius"/>
    </source>
</evidence>
<organism evidence="3 4">
    <name type="scientific">Nitrincola tibetensis</name>
    <dbReference type="NCBI Taxonomy" id="2219697"/>
    <lineage>
        <taxon>Bacteria</taxon>
        <taxon>Pseudomonadati</taxon>
        <taxon>Pseudomonadota</taxon>
        <taxon>Gammaproteobacteria</taxon>
        <taxon>Oceanospirillales</taxon>
        <taxon>Oceanospirillaceae</taxon>
        <taxon>Nitrincola</taxon>
    </lineage>
</organism>
<dbReference type="Pfam" id="PF07963">
    <property type="entry name" value="N_methyl"/>
    <property type="match status" value="1"/>
</dbReference>
<evidence type="ECO:0000313" key="4">
    <source>
        <dbReference type="Proteomes" id="UP000250744"/>
    </source>
</evidence>
<keyword evidence="2" id="KW-0472">Membrane</keyword>
<name>A0A364NKT3_9GAMM</name>
<dbReference type="Gene3D" id="3.30.700.10">
    <property type="entry name" value="Glycoprotein, Type 4 Pilin"/>
    <property type="match status" value="1"/>
</dbReference>
<dbReference type="SUPFAM" id="SSF54523">
    <property type="entry name" value="Pili subunits"/>
    <property type="match status" value="1"/>
</dbReference>
<sequence length="162" mass="18380">MRVFMKLYVGFLQKLKGFSLIELLMAIAIIGVLATITIPGYQRYKERVDNHTAITDLQVISAAIERFYILNRQFPASLNQLNLSADQLQDPWGIPYEYLDVTIQTNKGKVRKDKNLVPINNDFDLYSKGRDGRSVSPLTSALSRDDIIRANNGNFYGLASDY</sequence>
<reference evidence="3 4" key="1">
    <citation type="submission" date="2018-06" db="EMBL/GenBank/DDBJ databases">
        <title>Nitrincola tibetense sp. nov., isolated from Lake XuguoCo on Tibetan Plateau.</title>
        <authorList>
            <person name="Xing P."/>
        </authorList>
    </citation>
    <scope>NUCLEOTIDE SEQUENCE [LARGE SCALE GENOMIC DNA]</scope>
    <source>
        <strain evidence="4">xg18</strain>
    </source>
</reference>
<keyword evidence="2" id="KW-1133">Transmembrane helix</keyword>
<comment type="caution">
    <text evidence="3">The sequence shown here is derived from an EMBL/GenBank/DDBJ whole genome shotgun (WGS) entry which is preliminary data.</text>
</comment>
<keyword evidence="2" id="KW-0812">Transmembrane</keyword>
<dbReference type="GO" id="GO:0015627">
    <property type="term" value="C:type II protein secretion system complex"/>
    <property type="evidence" value="ECO:0007669"/>
    <property type="project" value="InterPro"/>
</dbReference>
<dbReference type="Proteomes" id="UP000250744">
    <property type="component" value="Unassembled WGS sequence"/>
</dbReference>
<evidence type="ECO:0000313" key="3">
    <source>
        <dbReference type="EMBL" id="RAU17706.1"/>
    </source>
</evidence>
<keyword evidence="4" id="KW-1185">Reference proteome</keyword>
<protein>
    <submittedName>
        <fullName evidence="3">Prepilin-type cleavage/methylation domain-containing protein</fullName>
    </submittedName>
</protein>
<evidence type="ECO:0000256" key="1">
    <source>
        <dbReference type="ARBA" id="ARBA00022481"/>
    </source>
</evidence>
<feature type="transmembrane region" description="Helical" evidence="2">
    <location>
        <begin position="20"/>
        <end position="41"/>
    </location>
</feature>
<gene>
    <name evidence="3" type="ORF">DN062_11965</name>
</gene>
<accession>A0A364NKT3</accession>
<dbReference type="OrthoDB" id="5296638at2"/>
<keyword evidence="1" id="KW-0488">Methylation</keyword>
<dbReference type="EMBL" id="QKRX01000008">
    <property type="protein sequence ID" value="RAU17706.1"/>
    <property type="molecule type" value="Genomic_DNA"/>
</dbReference>
<dbReference type="InterPro" id="IPR012902">
    <property type="entry name" value="N_methyl_site"/>
</dbReference>
<dbReference type="NCBIfam" id="TIGR02532">
    <property type="entry name" value="IV_pilin_GFxxxE"/>
    <property type="match status" value="1"/>
</dbReference>
<dbReference type="InterPro" id="IPR045584">
    <property type="entry name" value="Pilin-like"/>
</dbReference>